<evidence type="ECO:0000313" key="11">
    <source>
        <dbReference type="Proteomes" id="UP000183994"/>
    </source>
</evidence>
<dbReference type="PROSITE" id="PS51379">
    <property type="entry name" value="4FE4S_FER_2"/>
    <property type="match status" value="2"/>
</dbReference>
<feature type="binding site" evidence="7">
    <location>
        <position position="49"/>
    </location>
    <ligand>
        <name>[4Fe-4S] cluster</name>
        <dbReference type="ChEBI" id="CHEBI:49883"/>
        <label>1</label>
    </ligand>
</feature>
<feature type="binding site" evidence="7">
    <location>
        <position position="177"/>
    </location>
    <ligand>
        <name>[4Fe-4S] cluster</name>
        <dbReference type="ChEBI" id="CHEBI:49883"/>
        <label>2</label>
    </ligand>
</feature>
<feature type="domain" description="4Fe-4S ferredoxin-type" evidence="9">
    <location>
        <begin position="40"/>
        <end position="70"/>
    </location>
</feature>
<dbReference type="PANTHER" id="PTHR43545:SF4">
    <property type="entry name" value="IRON-SULFUR PROTEIN"/>
    <property type="match status" value="1"/>
</dbReference>
<dbReference type="InterPro" id="IPR017896">
    <property type="entry name" value="4Fe4S_Fe-S-bd"/>
</dbReference>
<dbReference type="Proteomes" id="UP000183994">
    <property type="component" value="Unassembled WGS sequence"/>
</dbReference>
<dbReference type="InterPro" id="IPR017900">
    <property type="entry name" value="4Fe4S_Fe_S_CS"/>
</dbReference>
<dbReference type="PROSITE" id="PS00198">
    <property type="entry name" value="4FE4S_FER_1"/>
    <property type="match status" value="1"/>
</dbReference>
<keyword evidence="11" id="KW-1185">Reference proteome</keyword>
<name>A0A1M6CGS6_9BACT</name>
<dbReference type="GO" id="GO:0046872">
    <property type="term" value="F:metal ion binding"/>
    <property type="evidence" value="ECO:0007669"/>
    <property type="project" value="UniProtKB-KW"/>
</dbReference>
<keyword evidence="2 7" id="KW-0004">4Fe-4S</keyword>
<dbReference type="InterPro" id="IPR014603">
    <property type="entry name" value="Formate_DH_Fe-S_su"/>
</dbReference>
<dbReference type="Pfam" id="PF13247">
    <property type="entry name" value="Fer4_11"/>
    <property type="match status" value="1"/>
</dbReference>
<proteinExistence type="predicted"/>
<keyword evidence="8" id="KW-0812">Transmembrane</keyword>
<feature type="binding site" evidence="7">
    <location>
        <position position="127"/>
    </location>
    <ligand>
        <name>[4Fe-4S] cluster</name>
        <dbReference type="ChEBI" id="CHEBI:49883"/>
        <label>4</label>
    </ligand>
</feature>
<evidence type="ECO:0000256" key="4">
    <source>
        <dbReference type="ARBA" id="ARBA00022737"/>
    </source>
</evidence>
<feature type="binding site" evidence="7">
    <location>
        <position position="153"/>
    </location>
    <ligand>
        <name>[4Fe-4S] cluster</name>
        <dbReference type="ChEBI" id="CHEBI:49883"/>
        <label>4</label>
    </ligand>
</feature>
<dbReference type="PANTHER" id="PTHR43545">
    <property type="entry name" value="FORMATE DEHYDROGENASE, NITRATE-INDUCIBLE, IRON-SULFUR SUBUNIT"/>
    <property type="match status" value="1"/>
</dbReference>
<sequence length="312" mass="34616">MNISRRFFMKTSAVAVGGAVTAKAGTAKAESRNRAPADPFGCLVDLTQCVGCRKCEQACNEVNHLPEPKVAFDDTRVLDCKRRPDQNAFTVINRYYPGKKDEQNRLVPTYAKIQCMHCQDPACVSACIVGALTKQENGAVIYDKSKCIGCRYCMVACPFGIPAYEYDQPFTPEVRKCTYCFERISEEGGKPGCASVCPVEAITFGKRDTVLALAKGKIKKDPGRYINKVYGEEEVGGTSWMYISEHPFEKLGFLSLPKKPLPTLPETIQHTIFKFLWAPVTLFAALAGGMWVFNRKQMTGEDISEERGADNE</sequence>
<feature type="binding site" evidence="7">
    <location>
        <position position="150"/>
    </location>
    <ligand>
        <name>[4Fe-4S] cluster</name>
        <dbReference type="ChEBI" id="CHEBI:49883"/>
        <label>4</label>
    </ligand>
</feature>
<dbReference type="InterPro" id="IPR051555">
    <property type="entry name" value="FDH_Electron_Transfer_Unit"/>
</dbReference>
<comment type="cofactor">
    <cofactor evidence="7">
        <name>[4Fe-4S] cluster</name>
        <dbReference type="ChEBI" id="CHEBI:49883"/>
    </cofactor>
    <text evidence="7">Binds 4 [4Fe-4S] clusters per subunit.</text>
</comment>
<feature type="binding site" evidence="7">
    <location>
        <position position="197"/>
    </location>
    <ligand>
        <name>[4Fe-4S] cluster</name>
        <dbReference type="ChEBI" id="CHEBI:49883"/>
        <label>1</label>
    </ligand>
</feature>
<feature type="domain" description="4Fe-4S ferredoxin-type" evidence="9">
    <location>
        <begin position="138"/>
        <end position="167"/>
    </location>
</feature>
<dbReference type="GO" id="GO:0045333">
    <property type="term" value="P:cellular respiration"/>
    <property type="evidence" value="ECO:0007669"/>
    <property type="project" value="InterPro"/>
</dbReference>
<dbReference type="InterPro" id="IPR006311">
    <property type="entry name" value="TAT_signal"/>
</dbReference>
<evidence type="ECO:0000256" key="3">
    <source>
        <dbReference type="ARBA" id="ARBA00022723"/>
    </source>
</evidence>
<feature type="binding site" evidence="7">
    <location>
        <position position="59"/>
    </location>
    <ligand>
        <name>[4Fe-4S] cluster</name>
        <dbReference type="ChEBI" id="CHEBI:49883"/>
        <label>2</label>
    </ligand>
</feature>
<evidence type="ECO:0000256" key="7">
    <source>
        <dbReference type="PIRSR" id="PIRSR036298-50"/>
    </source>
</evidence>
<comment type="subcellular location">
    <subcellularLocation>
        <location evidence="1">Cell envelope</location>
    </subcellularLocation>
</comment>
<dbReference type="EMBL" id="FQZU01000001">
    <property type="protein sequence ID" value="SHI60123.1"/>
    <property type="molecule type" value="Genomic_DNA"/>
</dbReference>
<keyword evidence="4" id="KW-0677">Repeat</keyword>
<organism evidence="10 11">
    <name type="scientific">Desulfatibacillum alkenivorans DSM 16219</name>
    <dbReference type="NCBI Taxonomy" id="1121393"/>
    <lineage>
        <taxon>Bacteria</taxon>
        <taxon>Pseudomonadati</taxon>
        <taxon>Thermodesulfobacteriota</taxon>
        <taxon>Desulfobacteria</taxon>
        <taxon>Desulfobacterales</taxon>
        <taxon>Desulfatibacillaceae</taxon>
        <taxon>Desulfatibacillum</taxon>
    </lineage>
</organism>
<dbReference type="PROSITE" id="PS51318">
    <property type="entry name" value="TAT"/>
    <property type="match status" value="1"/>
</dbReference>
<feature type="binding site" evidence="7">
    <location>
        <position position="123"/>
    </location>
    <ligand>
        <name>[4Fe-4S] cluster</name>
        <dbReference type="ChEBI" id="CHEBI:49883"/>
        <label>3</label>
    </ligand>
</feature>
<evidence type="ECO:0000259" key="9">
    <source>
        <dbReference type="PROSITE" id="PS51379"/>
    </source>
</evidence>
<evidence type="ECO:0000313" key="10">
    <source>
        <dbReference type="EMBL" id="SHI60123.1"/>
    </source>
</evidence>
<protein>
    <submittedName>
        <fullName evidence="10">Fe-S-cluster-containing dehydrogenase component</fullName>
    </submittedName>
</protein>
<keyword evidence="5 7" id="KW-0408">Iron</keyword>
<dbReference type="GO" id="GO:0051539">
    <property type="term" value="F:4 iron, 4 sulfur cluster binding"/>
    <property type="evidence" value="ECO:0007669"/>
    <property type="project" value="UniProtKB-KW"/>
</dbReference>
<keyword evidence="6 7" id="KW-0411">Iron-sulfur</keyword>
<dbReference type="RefSeq" id="WP_073472049.1">
    <property type="nucleotide sequence ID" value="NZ_FQZU01000001.1"/>
</dbReference>
<dbReference type="Gene3D" id="3.30.70.20">
    <property type="match status" value="2"/>
</dbReference>
<gene>
    <name evidence="10" type="ORF">SAMN02745216_00236</name>
</gene>
<evidence type="ECO:0000256" key="6">
    <source>
        <dbReference type="ARBA" id="ARBA00023014"/>
    </source>
</evidence>
<feature type="binding site" evidence="7">
    <location>
        <position position="115"/>
    </location>
    <ligand>
        <name>[4Fe-4S] cluster</name>
        <dbReference type="ChEBI" id="CHEBI:49883"/>
        <label>3</label>
    </ligand>
</feature>
<dbReference type="STRING" id="1121393.SAMN02745216_00236"/>
<keyword evidence="8" id="KW-1133">Transmembrane helix</keyword>
<feature type="binding site" evidence="7">
    <location>
        <position position="52"/>
    </location>
    <ligand>
        <name>[4Fe-4S] cluster</name>
        <dbReference type="ChEBI" id="CHEBI:49883"/>
        <label>1</label>
    </ligand>
</feature>
<feature type="binding site" evidence="7">
    <location>
        <position position="147"/>
    </location>
    <ligand>
        <name>[4Fe-4S] cluster</name>
        <dbReference type="ChEBI" id="CHEBI:49883"/>
        <label>4</label>
    </ligand>
</feature>
<evidence type="ECO:0000256" key="5">
    <source>
        <dbReference type="ARBA" id="ARBA00023004"/>
    </source>
</evidence>
<feature type="binding site" evidence="7">
    <location>
        <position position="193"/>
    </location>
    <ligand>
        <name>[4Fe-4S] cluster</name>
        <dbReference type="ChEBI" id="CHEBI:49883"/>
        <label>2</label>
    </ligand>
</feature>
<reference evidence="11" key="1">
    <citation type="submission" date="2016-11" db="EMBL/GenBank/DDBJ databases">
        <authorList>
            <person name="Varghese N."/>
            <person name="Submissions S."/>
        </authorList>
    </citation>
    <scope>NUCLEOTIDE SEQUENCE [LARGE SCALE GENOMIC DNA]</scope>
    <source>
        <strain evidence="11">DSM 16219</strain>
    </source>
</reference>
<dbReference type="CDD" id="cd10561">
    <property type="entry name" value="HybA_like"/>
    <property type="match status" value="1"/>
</dbReference>
<dbReference type="PIRSF" id="PIRSF036298">
    <property type="entry name" value="FDH_4Fe4S"/>
    <property type="match status" value="1"/>
</dbReference>
<dbReference type="GO" id="GO:0030313">
    <property type="term" value="C:cell envelope"/>
    <property type="evidence" value="ECO:0007669"/>
    <property type="project" value="UniProtKB-SubCell"/>
</dbReference>
<feature type="binding site" evidence="7">
    <location>
        <position position="55"/>
    </location>
    <ligand>
        <name>[4Fe-4S] cluster</name>
        <dbReference type="ChEBI" id="CHEBI:49883"/>
        <label>1</label>
    </ligand>
</feature>
<feature type="binding site" evidence="7">
    <location>
        <position position="157"/>
    </location>
    <ligand>
        <name>[4Fe-4S] cluster</name>
        <dbReference type="ChEBI" id="CHEBI:49883"/>
        <label>3</label>
    </ligand>
</feature>
<dbReference type="OrthoDB" id="9789030at2"/>
<dbReference type="AlphaFoldDB" id="A0A1M6CGS6"/>
<feature type="binding site" evidence="7">
    <location>
        <position position="118"/>
    </location>
    <ligand>
        <name>[4Fe-4S] cluster</name>
        <dbReference type="ChEBI" id="CHEBI:49883"/>
        <label>3</label>
    </ligand>
</feature>
<dbReference type="GO" id="GO:0015944">
    <property type="term" value="P:formate oxidation"/>
    <property type="evidence" value="ECO:0007669"/>
    <property type="project" value="InterPro"/>
</dbReference>
<feature type="binding site" evidence="7">
    <location>
        <position position="180"/>
    </location>
    <ligand>
        <name>[4Fe-4S] cluster</name>
        <dbReference type="ChEBI" id="CHEBI:49883"/>
        <label>2</label>
    </ligand>
</feature>
<evidence type="ECO:0000256" key="1">
    <source>
        <dbReference type="ARBA" id="ARBA00004196"/>
    </source>
</evidence>
<keyword evidence="8" id="KW-0472">Membrane</keyword>
<dbReference type="SUPFAM" id="SSF54862">
    <property type="entry name" value="4Fe-4S ferredoxins"/>
    <property type="match status" value="1"/>
</dbReference>
<evidence type="ECO:0000256" key="8">
    <source>
        <dbReference type="SAM" id="Phobius"/>
    </source>
</evidence>
<evidence type="ECO:0000256" key="2">
    <source>
        <dbReference type="ARBA" id="ARBA00022485"/>
    </source>
</evidence>
<keyword evidence="3 7" id="KW-0479">Metal-binding</keyword>
<accession>A0A1M6CGS6</accession>
<feature type="transmembrane region" description="Helical" evidence="8">
    <location>
        <begin position="275"/>
        <end position="293"/>
    </location>
</feature>